<dbReference type="AlphaFoldDB" id="A0A3S2MMR2"/>
<protein>
    <submittedName>
        <fullName evidence="2">Uncharacterized protein</fullName>
    </submittedName>
</protein>
<proteinExistence type="predicted"/>
<evidence type="ECO:0000313" key="2">
    <source>
        <dbReference type="EMBL" id="RVE62635.1"/>
    </source>
</evidence>
<feature type="compositionally biased region" description="Basic and acidic residues" evidence="1">
    <location>
        <begin position="181"/>
        <end position="199"/>
    </location>
</feature>
<dbReference type="EMBL" id="CM012452">
    <property type="protein sequence ID" value="RVE62635.1"/>
    <property type="molecule type" value="Genomic_DNA"/>
</dbReference>
<gene>
    <name evidence="2" type="ORF">OJAV_G00159010</name>
</gene>
<keyword evidence="3" id="KW-1185">Reference proteome</keyword>
<feature type="compositionally biased region" description="Polar residues" evidence="1">
    <location>
        <begin position="167"/>
        <end position="180"/>
    </location>
</feature>
<dbReference type="Proteomes" id="UP000283210">
    <property type="component" value="Chromosome 16"/>
</dbReference>
<evidence type="ECO:0000313" key="3">
    <source>
        <dbReference type="Proteomes" id="UP000283210"/>
    </source>
</evidence>
<feature type="region of interest" description="Disordered" evidence="1">
    <location>
        <begin position="1"/>
        <end position="241"/>
    </location>
</feature>
<reference evidence="2 3" key="2">
    <citation type="submission" date="2019-01" db="EMBL/GenBank/DDBJ databases">
        <title>A chromosome length genome reference of the Java medaka (oryzias javanicus).</title>
        <authorList>
            <person name="Herpin A."/>
            <person name="Takehana Y."/>
            <person name="Naruse K."/>
            <person name="Ansai S."/>
            <person name="Kawaguchi M."/>
        </authorList>
    </citation>
    <scope>NUCLEOTIDE SEQUENCE [LARGE SCALE GENOMIC DNA]</scope>
    <source>
        <strain evidence="2">RS831</strain>
        <tissue evidence="2">Whole body</tissue>
    </source>
</reference>
<feature type="compositionally biased region" description="Acidic residues" evidence="1">
    <location>
        <begin position="225"/>
        <end position="234"/>
    </location>
</feature>
<dbReference type="OrthoDB" id="3169036at2759"/>
<organism evidence="2 3">
    <name type="scientific">Oryzias javanicus</name>
    <name type="common">Javanese ricefish</name>
    <name type="synonym">Aplocheilus javanicus</name>
    <dbReference type="NCBI Taxonomy" id="123683"/>
    <lineage>
        <taxon>Eukaryota</taxon>
        <taxon>Metazoa</taxon>
        <taxon>Chordata</taxon>
        <taxon>Craniata</taxon>
        <taxon>Vertebrata</taxon>
        <taxon>Euteleostomi</taxon>
        <taxon>Actinopterygii</taxon>
        <taxon>Neopterygii</taxon>
        <taxon>Teleostei</taxon>
        <taxon>Neoteleostei</taxon>
        <taxon>Acanthomorphata</taxon>
        <taxon>Ovalentaria</taxon>
        <taxon>Atherinomorphae</taxon>
        <taxon>Beloniformes</taxon>
        <taxon>Adrianichthyidae</taxon>
        <taxon>Oryziinae</taxon>
        <taxon>Oryzias</taxon>
    </lineage>
</organism>
<accession>A0A3S2MMR2</accession>
<name>A0A3S2MMR2_ORYJA</name>
<reference evidence="2 3" key="1">
    <citation type="submission" date="2018-11" db="EMBL/GenBank/DDBJ databases">
        <authorList>
            <person name="Lopez-Roques C."/>
            <person name="Donnadieu C."/>
            <person name="Bouchez O."/>
            <person name="Klopp C."/>
            <person name="Cabau C."/>
            <person name="Zahm M."/>
        </authorList>
    </citation>
    <scope>NUCLEOTIDE SEQUENCE [LARGE SCALE GENOMIC DNA]</scope>
    <source>
        <strain evidence="2">RS831</strain>
        <tissue evidence="2">Whole body</tissue>
    </source>
</reference>
<evidence type="ECO:0000256" key="1">
    <source>
        <dbReference type="SAM" id="MobiDB-lite"/>
    </source>
</evidence>
<feature type="compositionally biased region" description="Low complexity" evidence="1">
    <location>
        <begin position="34"/>
        <end position="59"/>
    </location>
</feature>
<feature type="compositionally biased region" description="Basic and acidic residues" evidence="1">
    <location>
        <begin position="1"/>
        <end position="20"/>
    </location>
</feature>
<sequence>MPGESTHRSAPIDKHPERGAEQTGLPGPDMTRYPSTDSTPSDSGSSPSDSCSSPSPSTPQKILPACTSPFGPRLFHVKPSSSGIPRPQPEGSDRRNTIRLSGKIGGHGPRAHHMPVKMERIKVLTGSEVESDYPESQNMDTRVVMGEETLLKTAEVQKGNPPKEPVGQTSPLPDIQSLSRPQEEEKDAQLETSDEKDQPHVSQEAEVQEKAPSQPSPDLATSDYEVQEDIEEDETLSKDEVPSHFFSELACPVALSFSEPA</sequence>